<dbReference type="SMART" id="SM00897">
    <property type="entry name" value="FIST"/>
    <property type="match status" value="1"/>
</dbReference>
<name>A0ABT8KHI9_9BACT</name>
<comment type="caution">
    <text evidence="3">The sequence shown here is derived from an EMBL/GenBank/DDBJ whole genome shotgun (WGS) entry which is preliminary data.</text>
</comment>
<evidence type="ECO:0000313" key="3">
    <source>
        <dbReference type="EMBL" id="MDN5200182.1"/>
    </source>
</evidence>
<dbReference type="SMART" id="SM01204">
    <property type="entry name" value="FIST_C"/>
    <property type="match status" value="1"/>
</dbReference>
<accession>A0ABT8KHI9</accession>
<evidence type="ECO:0000259" key="2">
    <source>
        <dbReference type="SMART" id="SM01204"/>
    </source>
</evidence>
<dbReference type="PANTHER" id="PTHR40252">
    <property type="entry name" value="BLR0328 PROTEIN"/>
    <property type="match status" value="1"/>
</dbReference>
<feature type="domain" description="FIST C-domain" evidence="2">
    <location>
        <begin position="219"/>
        <end position="358"/>
    </location>
</feature>
<proteinExistence type="predicted"/>
<dbReference type="InterPro" id="IPR019494">
    <property type="entry name" value="FIST_C"/>
</dbReference>
<dbReference type="Pfam" id="PF08495">
    <property type="entry name" value="FIST"/>
    <property type="match status" value="1"/>
</dbReference>
<dbReference type="RefSeq" id="WP_346750208.1">
    <property type="nucleotide sequence ID" value="NZ_JAUJEA010000001.1"/>
</dbReference>
<keyword evidence="4" id="KW-1185">Reference proteome</keyword>
<feature type="domain" description="FIST" evidence="1">
    <location>
        <begin position="25"/>
        <end position="218"/>
    </location>
</feature>
<evidence type="ECO:0000313" key="4">
    <source>
        <dbReference type="Proteomes" id="UP001172082"/>
    </source>
</evidence>
<organism evidence="3 4">
    <name type="scientific">Splendidivirga corallicola</name>
    <dbReference type="NCBI Taxonomy" id="3051826"/>
    <lineage>
        <taxon>Bacteria</taxon>
        <taxon>Pseudomonadati</taxon>
        <taxon>Bacteroidota</taxon>
        <taxon>Cytophagia</taxon>
        <taxon>Cytophagales</taxon>
        <taxon>Splendidivirgaceae</taxon>
        <taxon>Splendidivirga</taxon>
    </lineage>
</organism>
<dbReference type="Proteomes" id="UP001172082">
    <property type="component" value="Unassembled WGS sequence"/>
</dbReference>
<dbReference type="PANTHER" id="PTHR40252:SF2">
    <property type="entry name" value="BLR0328 PROTEIN"/>
    <property type="match status" value="1"/>
</dbReference>
<reference evidence="3" key="1">
    <citation type="submission" date="2023-06" db="EMBL/GenBank/DDBJ databases">
        <title>Genomic of Parafulvivirga corallium.</title>
        <authorList>
            <person name="Wang G."/>
        </authorList>
    </citation>
    <scope>NUCLEOTIDE SEQUENCE</scope>
    <source>
        <strain evidence="3">BMA10</strain>
    </source>
</reference>
<dbReference type="Pfam" id="PF10442">
    <property type="entry name" value="FIST_C"/>
    <property type="match status" value="1"/>
</dbReference>
<sequence>MKTEQRKWTHAEGWIALSNDNILDKTDLVLVFGAREIVEKPQRFKEIKGFYPDADILLSSTSGEILDTFVYDESVVLTAISFDHTAIQIAEMNVSEAEDSFKAGHQLAGKLQRNKLAHVFVISDGQKVNGSELVKGLNEALPISVPITGGLAGDAANFQKTVVGINQVPTEGTIVAIGFYGDRLKVGHGSMGGWDPFGLERTITKSEHNVLYELDGESALDLYKTYLGDLAKELPGSALLFPLSIKLPDNESPVVRTILSIDENSKSMTFAGDVPEGCQVRFMKANFDRLICGAKEAANNSYKSINAFEPELAILISCVGRKLVLKHRVEEEVEGVREVLGNKTHITGFYSYGEISPFVPQTKCELHNQTLTITTLSEG</sequence>
<gene>
    <name evidence="3" type="ORF">QQ008_02390</name>
</gene>
<evidence type="ECO:0000259" key="1">
    <source>
        <dbReference type="SMART" id="SM00897"/>
    </source>
</evidence>
<dbReference type="InterPro" id="IPR013702">
    <property type="entry name" value="FIST_domain_N"/>
</dbReference>
<dbReference type="EMBL" id="JAUJEA010000001">
    <property type="protein sequence ID" value="MDN5200182.1"/>
    <property type="molecule type" value="Genomic_DNA"/>
</dbReference>
<protein>
    <submittedName>
        <fullName evidence="3">FIST N-terminal domain-containing protein</fullName>
    </submittedName>
</protein>